<name>A0A815R2M6_9BILA</name>
<evidence type="ECO:0000313" key="1">
    <source>
        <dbReference type="EMBL" id="CAF1470228.1"/>
    </source>
</evidence>
<gene>
    <name evidence="1" type="ORF">ZHD862_LOCUS36098</name>
</gene>
<sequence length="329" mass="37411">MHFEAEAAMQNTKPVQCYICLKYNHVAKYCKTKQQICARCGDNHRIDQCTAASDAMKCCNCKDSHLATSNECATYKEQEQRMHNLVNQYSSINKPTTTAPAIHDINEFPLLPNISQRQQEYLHNELFDEIINVLSSKMEKIIEETTSDLNATLHHMRSVKANARGRQLQELFKEGFIGGVDDDTPTFEKNDYEVKLDWLLGSQPLLSFTLNVETHPPIGTSCGHKPLTFDISIGAEPKPASPRMSFNFKAAKWSKFRSKLDQQLMLWNNDRHLDSALDVEEYTSFITNSILVATQEVIPLFKQTNTRPMISEVTKRQTTGENNQTTSNA</sequence>
<accession>A0A815R2M6</accession>
<dbReference type="EMBL" id="CAJNOT010005608">
    <property type="protein sequence ID" value="CAF1470228.1"/>
    <property type="molecule type" value="Genomic_DNA"/>
</dbReference>
<evidence type="ECO:0000313" key="2">
    <source>
        <dbReference type="Proteomes" id="UP000663864"/>
    </source>
</evidence>
<protein>
    <submittedName>
        <fullName evidence="1">Uncharacterized protein</fullName>
    </submittedName>
</protein>
<organism evidence="1 2">
    <name type="scientific">Rotaria sordida</name>
    <dbReference type="NCBI Taxonomy" id="392033"/>
    <lineage>
        <taxon>Eukaryota</taxon>
        <taxon>Metazoa</taxon>
        <taxon>Spiralia</taxon>
        <taxon>Gnathifera</taxon>
        <taxon>Rotifera</taxon>
        <taxon>Eurotatoria</taxon>
        <taxon>Bdelloidea</taxon>
        <taxon>Philodinida</taxon>
        <taxon>Philodinidae</taxon>
        <taxon>Rotaria</taxon>
    </lineage>
</organism>
<comment type="caution">
    <text evidence="1">The sequence shown here is derived from an EMBL/GenBank/DDBJ whole genome shotgun (WGS) entry which is preliminary data.</text>
</comment>
<dbReference type="AlphaFoldDB" id="A0A815R2M6"/>
<reference evidence="1" key="1">
    <citation type="submission" date="2021-02" db="EMBL/GenBank/DDBJ databases">
        <authorList>
            <person name="Nowell W R."/>
        </authorList>
    </citation>
    <scope>NUCLEOTIDE SEQUENCE</scope>
</reference>
<proteinExistence type="predicted"/>
<dbReference type="Gene3D" id="4.10.60.10">
    <property type="entry name" value="Zinc finger, CCHC-type"/>
    <property type="match status" value="1"/>
</dbReference>
<dbReference type="Proteomes" id="UP000663864">
    <property type="component" value="Unassembled WGS sequence"/>
</dbReference>